<dbReference type="Pfam" id="PF00583">
    <property type="entry name" value="Acetyltransf_1"/>
    <property type="match status" value="1"/>
</dbReference>
<reference evidence="2 3" key="1">
    <citation type="submission" date="2020-05" db="EMBL/GenBank/DDBJ databases">
        <title>Aquincola sp. isolate from soil.</title>
        <authorList>
            <person name="Han J."/>
            <person name="Kim D.-U."/>
        </authorList>
    </citation>
    <scope>NUCLEOTIDE SEQUENCE [LARGE SCALE GENOMIC DNA]</scope>
    <source>
        <strain evidence="2 3">S2</strain>
    </source>
</reference>
<gene>
    <name evidence="2" type="ORF">HLB44_24320</name>
</gene>
<protein>
    <submittedName>
        <fullName evidence="2">GNAT family N-acetyltransferase</fullName>
    </submittedName>
</protein>
<proteinExistence type="predicted"/>
<evidence type="ECO:0000313" key="2">
    <source>
        <dbReference type="EMBL" id="NRF70137.1"/>
    </source>
</evidence>
<feature type="domain" description="N-acetyltransferase" evidence="1">
    <location>
        <begin position="11"/>
        <end position="168"/>
    </location>
</feature>
<name>A0ABX2EN86_9BURK</name>
<dbReference type="Gene3D" id="3.40.630.30">
    <property type="match status" value="1"/>
</dbReference>
<dbReference type="InterPro" id="IPR000182">
    <property type="entry name" value="GNAT_dom"/>
</dbReference>
<dbReference type="SUPFAM" id="SSF55729">
    <property type="entry name" value="Acyl-CoA N-acyltransferases (Nat)"/>
    <property type="match status" value="1"/>
</dbReference>
<keyword evidence="3" id="KW-1185">Reference proteome</keyword>
<dbReference type="Proteomes" id="UP000737171">
    <property type="component" value="Unassembled WGS sequence"/>
</dbReference>
<comment type="caution">
    <text evidence="2">The sequence shown here is derived from an EMBL/GenBank/DDBJ whole genome shotgun (WGS) entry which is preliminary data.</text>
</comment>
<dbReference type="RefSeq" id="WP_173128422.1">
    <property type="nucleotide sequence ID" value="NZ_JABRWJ010000007.1"/>
</dbReference>
<accession>A0ABX2EN86</accession>
<sequence length="188" mass="20357">MKASPHRTPNLTIGPTSPAVLEQLESIIIKPAVMRGCFGAALAPRRAREILLREWQACQDSPRGAHLAVTAVRHGRSEVAGAGYLLDGELRFFVTPDLRRRGVGRALVAALRREAEQRQLHELSAWVFPENVASARLLEACGFVPRASMQVVMYERPVMHYHLALDAAPAHVFGASLPGPGDGVQAGA</sequence>
<organism evidence="2 3">
    <name type="scientific">Pseudaquabacterium terrae</name>
    <dbReference type="NCBI Taxonomy" id="2732868"/>
    <lineage>
        <taxon>Bacteria</taxon>
        <taxon>Pseudomonadati</taxon>
        <taxon>Pseudomonadota</taxon>
        <taxon>Betaproteobacteria</taxon>
        <taxon>Burkholderiales</taxon>
        <taxon>Sphaerotilaceae</taxon>
        <taxon>Pseudaquabacterium</taxon>
    </lineage>
</organism>
<dbReference type="InterPro" id="IPR016181">
    <property type="entry name" value="Acyl_CoA_acyltransferase"/>
</dbReference>
<dbReference type="EMBL" id="JABRWJ010000007">
    <property type="protein sequence ID" value="NRF70137.1"/>
    <property type="molecule type" value="Genomic_DNA"/>
</dbReference>
<evidence type="ECO:0000259" key="1">
    <source>
        <dbReference type="PROSITE" id="PS51186"/>
    </source>
</evidence>
<dbReference type="PROSITE" id="PS51186">
    <property type="entry name" value="GNAT"/>
    <property type="match status" value="1"/>
</dbReference>
<evidence type="ECO:0000313" key="3">
    <source>
        <dbReference type="Proteomes" id="UP000737171"/>
    </source>
</evidence>
<dbReference type="CDD" id="cd04301">
    <property type="entry name" value="NAT_SF"/>
    <property type="match status" value="1"/>
</dbReference>